<evidence type="ECO:0000256" key="1">
    <source>
        <dbReference type="SAM" id="SignalP"/>
    </source>
</evidence>
<gene>
    <name evidence="2" type="ORF">FE257_007758</name>
</gene>
<dbReference type="EMBL" id="VCAU01000004">
    <property type="protein sequence ID" value="KAF9894256.1"/>
    <property type="molecule type" value="Genomic_DNA"/>
</dbReference>
<organism evidence="2 3">
    <name type="scientific">Aspergillus nanangensis</name>
    <dbReference type="NCBI Taxonomy" id="2582783"/>
    <lineage>
        <taxon>Eukaryota</taxon>
        <taxon>Fungi</taxon>
        <taxon>Dikarya</taxon>
        <taxon>Ascomycota</taxon>
        <taxon>Pezizomycotina</taxon>
        <taxon>Eurotiomycetes</taxon>
        <taxon>Eurotiomycetidae</taxon>
        <taxon>Eurotiales</taxon>
        <taxon>Aspergillaceae</taxon>
        <taxon>Aspergillus</taxon>
        <taxon>Aspergillus subgen. Circumdati</taxon>
    </lineage>
</organism>
<sequence length="146" mass="14805">MSTRLTQVLAVLSMGAIHATAVGVVTILGAQVGDTAVGREIGTSGSLTSYVIDCPTTISAYASCGVPQTVLAGPSAYHVVYTYPGGDIQSVGCSAVGPSSLACEVYQSDAGSGSIYLSRQLTSTSVSYLELHFSGIDYGIANGWNG</sequence>
<evidence type="ECO:0000313" key="3">
    <source>
        <dbReference type="Proteomes" id="UP001194746"/>
    </source>
</evidence>
<reference evidence="2" key="1">
    <citation type="journal article" date="2019" name="Beilstein J. Org. Chem.">
        <title>Nanangenines: drimane sesquiterpenoids as the dominant metabolite cohort of a novel Australian fungus, Aspergillus nanangensis.</title>
        <authorList>
            <person name="Lacey H.J."/>
            <person name="Gilchrist C.L.M."/>
            <person name="Crombie A."/>
            <person name="Kalaitzis J.A."/>
            <person name="Vuong D."/>
            <person name="Rutledge P.J."/>
            <person name="Turner P."/>
            <person name="Pitt J.I."/>
            <person name="Lacey E."/>
            <person name="Chooi Y.H."/>
            <person name="Piggott A.M."/>
        </authorList>
    </citation>
    <scope>NUCLEOTIDE SEQUENCE</scope>
    <source>
        <strain evidence="2">MST-FP2251</strain>
    </source>
</reference>
<accession>A0AAD4CWY6</accession>
<name>A0AAD4CWY6_ASPNN</name>
<keyword evidence="3" id="KW-1185">Reference proteome</keyword>
<protein>
    <submittedName>
        <fullName evidence="2">Uncharacterized protein</fullName>
    </submittedName>
</protein>
<evidence type="ECO:0000313" key="2">
    <source>
        <dbReference type="EMBL" id="KAF9894256.1"/>
    </source>
</evidence>
<reference evidence="2" key="2">
    <citation type="submission" date="2020-02" db="EMBL/GenBank/DDBJ databases">
        <authorList>
            <person name="Gilchrist C.L.M."/>
            <person name="Chooi Y.-H."/>
        </authorList>
    </citation>
    <scope>NUCLEOTIDE SEQUENCE</scope>
    <source>
        <strain evidence="2">MST-FP2251</strain>
    </source>
</reference>
<feature type="chain" id="PRO_5042199688" evidence="1">
    <location>
        <begin position="22"/>
        <end position="146"/>
    </location>
</feature>
<feature type="signal peptide" evidence="1">
    <location>
        <begin position="1"/>
        <end position="21"/>
    </location>
</feature>
<proteinExistence type="predicted"/>
<keyword evidence="1" id="KW-0732">Signal</keyword>
<comment type="caution">
    <text evidence="2">The sequence shown here is derived from an EMBL/GenBank/DDBJ whole genome shotgun (WGS) entry which is preliminary data.</text>
</comment>
<dbReference type="Proteomes" id="UP001194746">
    <property type="component" value="Unassembled WGS sequence"/>
</dbReference>
<dbReference type="AlphaFoldDB" id="A0AAD4CWY6"/>